<accession>A0AA37UU02</accession>
<dbReference type="Pfam" id="PF13377">
    <property type="entry name" value="Peripla_BP_3"/>
    <property type="match status" value="1"/>
</dbReference>
<keyword evidence="1" id="KW-0805">Transcription regulation</keyword>
<dbReference type="GO" id="GO:0000976">
    <property type="term" value="F:transcription cis-regulatory region binding"/>
    <property type="evidence" value="ECO:0007669"/>
    <property type="project" value="TreeGrafter"/>
</dbReference>
<proteinExistence type="predicted"/>
<dbReference type="Gene3D" id="3.40.50.2300">
    <property type="match status" value="2"/>
</dbReference>
<dbReference type="PROSITE" id="PS50932">
    <property type="entry name" value="HTH_LACI_2"/>
    <property type="match status" value="1"/>
</dbReference>
<keyword evidence="3" id="KW-0804">Transcription</keyword>
<dbReference type="CDD" id="cd01392">
    <property type="entry name" value="HTH_LacI"/>
    <property type="match status" value="1"/>
</dbReference>
<dbReference type="PANTHER" id="PTHR30146">
    <property type="entry name" value="LACI-RELATED TRANSCRIPTIONAL REPRESSOR"/>
    <property type="match status" value="1"/>
</dbReference>
<evidence type="ECO:0000256" key="3">
    <source>
        <dbReference type="ARBA" id="ARBA00023163"/>
    </source>
</evidence>
<reference evidence="5" key="1">
    <citation type="journal article" date="2014" name="Int. J. Syst. Evol. Microbiol.">
        <title>Complete genome sequence of Corynebacterium casei LMG S-19264T (=DSM 44701T), isolated from a smear-ripened cheese.</title>
        <authorList>
            <consortium name="US DOE Joint Genome Institute (JGI-PGF)"/>
            <person name="Walter F."/>
            <person name="Albersmeier A."/>
            <person name="Kalinowski J."/>
            <person name="Ruckert C."/>
        </authorList>
    </citation>
    <scope>NUCLEOTIDE SEQUENCE</scope>
    <source>
        <strain evidence="5">NBRC 112290</strain>
    </source>
</reference>
<reference evidence="5" key="2">
    <citation type="submission" date="2023-02" db="EMBL/GenBank/DDBJ databases">
        <authorList>
            <person name="Sun Q."/>
            <person name="Mori K."/>
        </authorList>
    </citation>
    <scope>NUCLEOTIDE SEQUENCE</scope>
    <source>
        <strain evidence="5">NBRC 112290</strain>
    </source>
</reference>
<comment type="caution">
    <text evidence="5">The sequence shown here is derived from an EMBL/GenBank/DDBJ whole genome shotgun (WGS) entry which is preliminary data.</text>
</comment>
<dbReference type="GO" id="GO:0003700">
    <property type="term" value="F:DNA-binding transcription factor activity"/>
    <property type="evidence" value="ECO:0007669"/>
    <property type="project" value="TreeGrafter"/>
</dbReference>
<dbReference type="InterPro" id="IPR046335">
    <property type="entry name" value="LacI/GalR-like_sensor"/>
</dbReference>
<dbReference type="EMBL" id="BSUM01000001">
    <property type="protein sequence ID" value="GMA31205.1"/>
    <property type="molecule type" value="Genomic_DNA"/>
</dbReference>
<dbReference type="InterPro" id="IPR028082">
    <property type="entry name" value="Peripla_BP_I"/>
</dbReference>
<dbReference type="SUPFAM" id="SSF47413">
    <property type="entry name" value="lambda repressor-like DNA-binding domains"/>
    <property type="match status" value="1"/>
</dbReference>
<dbReference type="InterPro" id="IPR000843">
    <property type="entry name" value="HTH_LacI"/>
</dbReference>
<dbReference type="PANTHER" id="PTHR30146:SF155">
    <property type="entry name" value="ALANINE RACEMASE"/>
    <property type="match status" value="1"/>
</dbReference>
<dbReference type="AlphaFoldDB" id="A0AA37UU02"/>
<dbReference type="SUPFAM" id="SSF53822">
    <property type="entry name" value="Periplasmic binding protein-like I"/>
    <property type="match status" value="1"/>
</dbReference>
<dbReference type="PROSITE" id="PS00356">
    <property type="entry name" value="HTH_LACI_1"/>
    <property type="match status" value="1"/>
</dbReference>
<evidence type="ECO:0000259" key="4">
    <source>
        <dbReference type="PROSITE" id="PS50932"/>
    </source>
</evidence>
<evidence type="ECO:0000256" key="1">
    <source>
        <dbReference type="ARBA" id="ARBA00023015"/>
    </source>
</evidence>
<dbReference type="Proteomes" id="UP001157161">
    <property type="component" value="Unassembled WGS sequence"/>
</dbReference>
<dbReference type="RefSeq" id="WP_284250060.1">
    <property type="nucleotide sequence ID" value="NZ_BSUM01000001.1"/>
</dbReference>
<keyword evidence="6" id="KW-1185">Reference proteome</keyword>
<dbReference type="Gene3D" id="1.10.260.40">
    <property type="entry name" value="lambda repressor-like DNA-binding domains"/>
    <property type="match status" value="1"/>
</dbReference>
<keyword evidence="2" id="KW-0238">DNA-binding</keyword>
<dbReference type="CDD" id="cd06267">
    <property type="entry name" value="PBP1_LacI_sugar_binding-like"/>
    <property type="match status" value="1"/>
</dbReference>
<dbReference type="Pfam" id="PF00356">
    <property type="entry name" value="LacI"/>
    <property type="match status" value="1"/>
</dbReference>
<gene>
    <name evidence="5" type="ORF">GCM10025875_11970</name>
</gene>
<feature type="domain" description="HTH lacI-type" evidence="4">
    <location>
        <begin position="5"/>
        <end position="59"/>
    </location>
</feature>
<name>A0AA37UU02_9MICO</name>
<protein>
    <submittedName>
        <fullName evidence="5">LacI family transcriptional regulator</fullName>
    </submittedName>
</protein>
<sequence length="336" mass="35520">MPAAATIYEVATRAGVSISTVSLAINHPGRVSESTRRRVLAAADELGFVPKERAIARARAGVGRIAVVAPFTSYPSFAQRLAGVMTELGRDGTQLVVHDHEDVATSDSPLLATLPVRGHVDGVIVMGIPVQEAVGRRLAERLPTVLVDQHHDLLSSVWVDDFAGGQLVGARLLADGHRRVLFARETETSYLSDSPAQQRVDGLRSVLGPGAVREVTVSRSPRAGQEVLEALRAAPDGERPTAVFAYRDLVALGVVHAARAAGVDVPGELSVVGYDDDDAAAALDLSTVASPLRESGATALRVLREVLADPRRAPSRTELALLYRARGTTGPAPDRV</sequence>
<dbReference type="SMART" id="SM00354">
    <property type="entry name" value="HTH_LACI"/>
    <property type="match status" value="1"/>
</dbReference>
<organism evidence="5 6">
    <name type="scientific">Litorihabitans aurantiacus</name>
    <dbReference type="NCBI Taxonomy" id="1930061"/>
    <lineage>
        <taxon>Bacteria</taxon>
        <taxon>Bacillati</taxon>
        <taxon>Actinomycetota</taxon>
        <taxon>Actinomycetes</taxon>
        <taxon>Micrococcales</taxon>
        <taxon>Beutenbergiaceae</taxon>
        <taxon>Litorihabitans</taxon>
    </lineage>
</organism>
<dbReference type="InterPro" id="IPR010982">
    <property type="entry name" value="Lambda_DNA-bd_dom_sf"/>
</dbReference>
<evidence type="ECO:0000313" key="6">
    <source>
        <dbReference type="Proteomes" id="UP001157161"/>
    </source>
</evidence>
<evidence type="ECO:0000313" key="5">
    <source>
        <dbReference type="EMBL" id="GMA31205.1"/>
    </source>
</evidence>
<evidence type="ECO:0000256" key="2">
    <source>
        <dbReference type="ARBA" id="ARBA00023125"/>
    </source>
</evidence>